<keyword evidence="1" id="KW-0812">Transmembrane</keyword>
<name>A0ABW1ZTD1_9DEIO</name>
<sequence length="129" mass="14233">MTQPTEALKPVMPRRNGDTLSMLLIGAIIFGGYVAYRAAEAAAQLLQYLRHIHFAERFGLDATLVGTAAMRCWSDAPCQAWLKGAFFQLFSPWQLLILLLIPLPAVLMAFRPKADKYAHRPPAAPGGPR</sequence>
<reference evidence="4" key="2">
    <citation type="journal article" date="2019" name="Int. J. Syst. Evol. Microbiol.">
        <title>The Global Catalogue of Microorganisms (GCM) 10K type strain sequencing project: providing services to taxonomists for standard genome sequencing and annotation.</title>
        <authorList>
            <consortium name="The Broad Institute Genomics Platform"/>
            <consortium name="The Broad Institute Genome Sequencing Center for Infectious Disease"/>
            <person name="Wu L."/>
            <person name="Ma J."/>
        </authorList>
    </citation>
    <scope>NUCLEOTIDE SEQUENCE [LARGE SCALE GENOMIC DNA]</scope>
    <source>
        <strain evidence="4">CCUG 63830</strain>
    </source>
</reference>
<feature type="transmembrane region" description="Helical" evidence="1">
    <location>
        <begin position="20"/>
        <end position="39"/>
    </location>
</feature>
<gene>
    <name evidence="2" type="ORF">ACFP90_26780</name>
    <name evidence="3" type="ORF">ACFP90_28145</name>
</gene>
<keyword evidence="1" id="KW-1133">Transmembrane helix</keyword>
<evidence type="ECO:0000313" key="3">
    <source>
        <dbReference type="EMBL" id="MFC6663868.1"/>
    </source>
</evidence>
<evidence type="ECO:0000256" key="1">
    <source>
        <dbReference type="SAM" id="Phobius"/>
    </source>
</evidence>
<dbReference type="Proteomes" id="UP001596317">
    <property type="component" value="Unassembled WGS sequence"/>
</dbReference>
<dbReference type="EMBL" id="JBHSWB010000004">
    <property type="protein sequence ID" value="MFC6663621.1"/>
    <property type="molecule type" value="Genomic_DNA"/>
</dbReference>
<organism evidence="2 4">
    <name type="scientific">Deinococcus multiflagellatus</name>
    <dbReference type="NCBI Taxonomy" id="1656887"/>
    <lineage>
        <taxon>Bacteria</taxon>
        <taxon>Thermotogati</taxon>
        <taxon>Deinococcota</taxon>
        <taxon>Deinococci</taxon>
        <taxon>Deinococcales</taxon>
        <taxon>Deinococcaceae</taxon>
        <taxon>Deinococcus</taxon>
    </lineage>
</organism>
<evidence type="ECO:0000313" key="4">
    <source>
        <dbReference type="Proteomes" id="UP001596317"/>
    </source>
</evidence>
<dbReference type="RefSeq" id="WP_380059291.1">
    <property type="nucleotide sequence ID" value="NZ_JBHSWB010000004.1"/>
</dbReference>
<reference evidence="2" key="3">
    <citation type="submission" date="2024-09" db="EMBL/GenBank/DDBJ databases">
        <authorList>
            <person name="Sun Q."/>
            <person name="Mori K."/>
        </authorList>
    </citation>
    <scope>NUCLEOTIDE SEQUENCE</scope>
    <source>
        <strain evidence="2">NBRC 112888</strain>
    </source>
</reference>
<dbReference type="EMBL" id="JBHSWB010000004">
    <property type="protein sequence ID" value="MFC6663868.1"/>
    <property type="molecule type" value="Genomic_DNA"/>
</dbReference>
<proteinExistence type="predicted"/>
<keyword evidence="1" id="KW-0472">Membrane</keyword>
<feature type="transmembrane region" description="Helical" evidence="1">
    <location>
        <begin position="91"/>
        <end position="110"/>
    </location>
</feature>
<accession>A0ABW1ZTD1</accession>
<protein>
    <submittedName>
        <fullName evidence="2">Uncharacterized protein</fullName>
    </submittedName>
</protein>
<reference evidence="2" key="1">
    <citation type="journal article" date="2014" name="Int. J. Syst. Evol. Microbiol.">
        <title>Complete genome of a new Firmicutes species belonging to the dominant human colonic microbiota ('Ruminococcus bicirculans') reveals two chromosomes and a selective capacity to utilize plant glucans.</title>
        <authorList>
            <consortium name="NISC Comparative Sequencing Program"/>
            <person name="Wegmann U."/>
            <person name="Louis P."/>
            <person name="Goesmann A."/>
            <person name="Henrissat B."/>
            <person name="Duncan S.H."/>
            <person name="Flint H.J."/>
        </authorList>
    </citation>
    <scope>NUCLEOTIDE SEQUENCE</scope>
    <source>
        <strain evidence="2">NBRC 112888</strain>
    </source>
</reference>
<comment type="caution">
    <text evidence="2">The sequence shown here is derived from an EMBL/GenBank/DDBJ whole genome shotgun (WGS) entry which is preliminary data.</text>
</comment>
<keyword evidence="4" id="KW-1185">Reference proteome</keyword>
<evidence type="ECO:0000313" key="2">
    <source>
        <dbReference type="EMBL" id="MFC6663621.1"/>
    </source>
</evidence>